<sequence length="72" mass="8391">MQRESEEPWMCSRDEDWQENNGALNTILQLYPGLSCVHSNCEIGEDLNDLKDGRVLQAGIWSQWRGEVKVRR</sequence>
<gene>
    <name evidence="1" type="ORF">PHYPA_023388</name>
</gene>
<reference evidence="1 3" key="1">
    <citation type="journal article" date="2008" name="Science">
        <title>The Physcomitrella genome reveals evolutionary insights into the conquest of land by plants.</title>
        <authorList>
            <person name="Rensing S."/>
            <person name="Lang D."/>
            <person name="Zimmer A."/>
            <person name="Terry A."/>
            <person name="Salamov A."/>
            <person name="Shapiro H."/>
            <person name="Nishiyama T."/>
            <person name="Perroud P.-F."/>
            <person name="Lindquist E."/>
            <person name="Kamisugi Y."/>
            <person name="Tanahashi T."/>
            <person name="Sakakibara K."/>
            <person name="Fujita T."/>
            <person name="Oishi K."/>
            <person name="Shin-I T."/>
            <person name="Kuroki Y."/>
            <person name="Toyoda A."/>
            <person name="Suzuki Y."/>
            <person name="Hashimoto A."/>
            <person name="Yamaguchi K."/>
            <person name="Sugano A."/>
            <person name="Kohara Y."/>
            <person name="Fujiyama A."/>
            <person name="Anterola A."/>
            <person name="Aoki S."/>
            <person name="Ashton N."/>
            <person name="Barbazuk W.B."/>
            <person name="Barker E."/>
            <person name="Bennetzen J."/>
            <person name="Bezanilla M."/>
            <person name="Blankenship R."/>
            <person name="Cho S.H."/>
            <person name="Dutcher S."/>
            <person name="Estelle M."/>
            <person name="Fawcett J.A."/>
            <person name="Gundlach H."/>
            <person name="Hanada K."/>
            <person name="Heyl A."/>
            <person name="Hicks K.A."/>
            <person name="Hugh J."/>
            <person name="Lohr M."/>
            <person name="Mayer K."/>
            <person name="Melkozernov A."/>
            <person name="Murata T."/>
            <person name="Nelson D."/>
            <person name="Pils B."/>
            <person name="Prigge M."/>
            <person name="Reiss B."/>
            <person name="Renner T."/>
            <person name="Rombauts S."/>
            <person name="Rushton P."/>
            <person name="Sanderfoot A."/>
            <person name="Schween G."/>
            <person name="Shiu S.-H."/>
            <person name="Stueber K."/>
            <person name="Theodoulou F.L."/>
            <person name="Tu H."/>
            <person name="Van de Peer Y."/>
            <person name="Verrier P.J."/>
            <person name="Waters E."/>
            <person name="Wood A."/>
            <person name="Yang L."/>
            <person name="Cove D."/>
            <person name="Cuming A."/>
            <person name="Hasebe M."/>
            <person name="Lucas S."/>
            <person name="Mishler D.B."/>
            <person name="Reski R."/>
            <person name="Grigoriev I."/>
            <person name="Quatrano R.S."/>
            <person name="Boore J.L."/>
        </authorList>
    </citation>
    <scope>NUCLEOTIDE SEQUENCE [LARGE SCALE GENOMIC DNA]</scope>
    <source>
        <strain evidence="2 3">cv. Gransden 2004</strain>
    </source>
</reference>
<proteinExistence type="predicted"/>
<evidence type="ECO:0000313" key="1">
    <source>
        <dbReference type="EMBL" id="PNR35488.1"/>
    </source>
</evidence>
<name>A0A2K1J1T6_PHYPA</name>
<dbReference type="Gramene" id="Pp3c18_20800V3.1">
    <property type="protein sequence ID" value="Pp3c18_20800V3.1"/>
    <property type="gene ID" value="Pp3c18_20800"/>
</dbReference>
<dbReference type="EnsemblPlants" id="Pp3c18_20800V3.1">
    <property type="protein sequence ID" value="Pp3c18_20800V3.1"/>
    <property type="gene ID" value="Pp3c18_20800"/>
</dbReference>
<accession>A0A2K1J1T6</accession>
<dbReference type="EMBL" id="ABEU02000018">
    <property type="protein sequence ID" value="PNR35488.1"/>
    <property type="molecule type" value="Genomic_DNA"/>
</dbReference>
<protein>
    <submittedName>
        <fullName evidence="1 2">Uncharacterized protein</fullName>
    </submittedName>
</protein>
<dbReference type="Proteomes" id="UP000006727">
    <property type="component" value="Chromosome 18"/>
</dbReference>
<evidence type="ECO:0000313" key="3">
    <source>
        <dbReference type="Proteomes" id="UP000006727"/>
    </source>
</evidence>
<reference evidence="1 3" key="2">
    <citation type="journal article" date="2018" name="Plant J.">
        <title>The Physcomitrella patens chromosome-scale assembly reveals moss genome structure and evolution.</title>
        <authorList>
            <person name="Lang D."/>
            <person name="Ullrich K.K."/>
            <person name="Murat F."/>
            <person name="Fuchs J."/>
            <person name="Jenkins J."/>
            <person name="Haas F.B."/>
            <person name="Piednoel M."/>
            <person name="Gundlach H."/>
            <person name="Van Bel M."/>
            <person name="Meyberg R."/>
            <person name="Vives C."/>
            <person name="Morata J."/>
            <person name="Symeonidi A."/>
            <person name="Hiss M."/>
            <person name="Muchero W."/>
            <person name="Kamisugi Y."/>
            <person name="Saleh O."/>
            <person name="Blanc G."/>
            <person name="Decker E.L."/>
            <person name="van Gessel N."/>
            <person name="Grimwood J."/>
            <person name="Hayes R.D."/>
            <person name="Graham S.W."/>
            <person name="Gunter L.E."/>
            <person name="McDaniel S.F."/>
            <person name="Hoernstein S.N.W."/>
            <person name="Larsson A."/>
            <person name="Li F.W."/>
            <person name="Perroud P.F."/>
            <person name="Phillips J."/>
            <person name="Ranjan P."/>
            <person name="Rokshar D.S."/>
            <person name="Rothfels C.J."/>
            <person name="Schneider L."/>
            <person name="Shu S."/>
            <person name="Stevenson D.W."/>
            <person name="Thummler F."/>
            <person name="Tillich M."/>
            <person name="Villarreal Aguilar J.C."/>
            <person name="Widiez T."/>
            <person name="Wong G.K."/>
            <person name="Wymore A."/>
            <person name="Zhang Y."/>
            <person name="Zimmer A.D."/>
            <person name="Quatrano R.S."/>
            <person name="Mayer K.F.X."/>
            <person name="Goodstein D."/>
            <person name="Casacuberta J.M."/>
            <person name="Vandepoele K."/>
            <person name="Reski R."/>
            <person name="Cuming A.C."/>
            <person name="Tuskan G.A."/>
            <person name="Maumus F."/>
            <person name="Salse J."/>
            <person name="Schmutz J."/>
            <person name="Rensing S.A."/>
        </authorList>
    </citation>
    <scope>NUCLEOTIDE SEQUENCE [LARGE SCALE GENOMIC DNA]</scope>
    <source>
        <strain evidence="2 3">cv. Gransden 2004</strain>
    </source>
</reference>
<keyword evidence="3" id="KW-1185">Reference proteome</keyword>
<evidence type="ECO:0000313" key="2">
    <source>
        <dbReference type="EnsemblPlants" id="Pp3c18_20800V3.1"/>
    </source>
</evidence>
<organism evidence="1">
    <name type="scientific">Physcomitrium patens</name>
    <name type="common">Spreading-leaved earth moss</name>
    <name type="synonym">Physcomitrella patens</name>
    <dbReference type="NCBI Taxonomy" id="3218"/>
    <lineage>
        <taxon>Eukaryota</taxon>
        <taxon>Viridiplantae</taxon>
        <taxon>Streptophyta</taxon>
        <taxon>Embryophyta</taxon>
        <taxon>Bryophyta</taxon>
        <taxon>Bryophytina</taxon>
        <taxon>Bryopsida</taxon>
        <taxon>Funariidae</taxon>
        <taxon>Funariales</taxon>
        <taxon>Funariaceae</taxon>
        <taxon>Physcomitrium</taxon>
    </lineage>
</organism>
<reference evidence="2" key="3">
    <citation type="submission" date="2020-12" db="UniProtKB">
        <authorList>
            <consortium name="EnsemblPlants"/>
        </authorList>
    </citation>
    <scope>IDENTIFICATION</scope>
</reference>
<dbReference type="InParanoid" id="A0A2K1J1T6"/>
<dbReference type="AlphaFoldDB" id="A0A2K1J1T6"/>